<dbReference type="OrthoDB" id="2456140at2"/>
<gene>
    <name evidence="2" type="ORF">AMD00_01130</name>
</gene>
<organism evidence="2 3">
    <name type="scientific">Viridibacillus arvi</name>
    <dbReference type="NCBI Taxonomy" id="263475"/>
    <lineage>
        <taxon>Bacteria</taxon>
        <taxon>Bacillati</taxon>
        <taxon>Bacillota</taxon>
        <taxon>Bacilli</taxon>
        <taxon>Bacillales</taxon>
        <taxon>Caryophanaceae</taxon>
        <taxon>Viridibacillus</taxon>
    </lineage>
</organism>
<evidence type="ECO:0000256" key="1">
    <source>
        <dbReference type="SAM" id="Phobius"/>
    </source>
</evidence>
<feature type="transmembrane region" description="Helical" evidence="1">
    <location>
        <begin position="52"/>
        <end position="69"/>
    </location>
</feature>
<keyword evidence="1" id="KW-1133">Transmembrane helix</keyword>
<evidence type="ECO:0008006" key="4">
    <source>
        <dbReference type="Google" id="ProtNLM"/>
    </source>
</evidence>
<sequence>MATLIDIMITSLISLCFLALGLFIYKKEDVELVAGYNGQKFKGDKSKFAKNNGLFCIAFACLLFITPFFKYFGHVFLNLISFIMVLLLIILVLYTRKQHY</sequence>
<dbReference type="InterPro" id="IPR017259">
    <property type="entry name" value="UCP037672"/>
</dbReference>
<name>A0A0M0LJH7_9BACL</name>
<keyword evidence="3" id="KW-1185">Reference proteome</keyword>
<dbReference type="Proteomes" id="UP000036867">
    <property type="component" value="Unassembled WGS sequence"/>
</dbReference>
<dbReference type="Pfam" id="PF12650">
    <property type="entry name" value="DUF3784"/>
    <property type="match status" value="1"/>
</dbReference>
<comment type="caution">
    <text evidence="2">The sequence shown here is derived from an EMBL/GenBank/DDBJ whole genome shotgun (WGS) entry which is preliminary data.</text>
</comment>
<dbReference type="RefSeq" id="WP_053415266.1">
    <property type="nucleotide sequence ID" value="NZ_LILB01000001.1"/>
</dbReference>
<evidence type="ECO:0000313" key="2">
    <source>
        <dbReference type="EMBL" id="KOO51141.1"/>
    </source>
</evidence>
<protein>
    <recommendedName>
        <fullName evidence="4">DUF3784 domain-containing protein</fullName>
    </recommendedName>
</protein>
<dbReference type="AlphaFoldDB" id="A0A0M0LJH7"/>
<dbReference type="GeneID" id="301134723"/>
<feature type="transmembrane region" description="Helical" evidence="1">
    <location>
        <begin position="6"/>
        <end position="25"/>
    </location>
</feature>
<reference evidence="3" key="1">
    <citation type="submission" date="2015-08" db="EMBL/GenBank/DDBJ databases">
        <title>Fjat-10028 dsm 16317.</title>
        <authorList>
            <person name="Liu B."/>
            <person name="Wang J."/>
            <person name="Zhu Y."/>
            <person name="Liu G."/>
            <person name="Chen Q."/>
            <person name="Chen Z."/>
            <person name="Lan J."/>
            <person name="Che J."/>
            <person name="Ge C."/>
            <person name="Shi H."/>
            <person name="Pan Z."/>
            <person name="Liu X."/>
        </authorList>
    </citation>
    <scope>NUCLEOTIDE SEQUENCE [LARGE SCALE GENOMIC DNA]</scope>
    <source>
        <strain evidence="3">DSM 16317</strain>
    </source>
</reference>
<accession>A0A0M0LJH7</accession>
<proteinExistence type="predicted"/>
<feature type="transmembrane region" description="Helical" evidence="1">
    <location>
        <begin position="75"/>
        <end position="94"/>
    </location>
</feature>
<dbReference type="EMBL" id="LILB01000001">
    <property type="protein sequence ID" value="KOO51141.1"/>
    <property type="molecule type" value="Genomic_DNA"/>
</dbReference>
<keyword evidence="1" id="KW-0472">Membrane</keyword>
<keyword evidence="1" id="KW-0812">Transmembrane</keyword>
<evidence type="ECO:0000313" key="3">
    <source>
        <dbReference type="Proteomes" id="UP000036867"/>
    </source>
</evidence>